<evidence type="ECO:0008006" key="4">
    <source>
        <dbReference type="Google" id="ProtNLM"/>
    </source>
</evidence>
<keyword evidence="1" id="KW-0732">Signal</keyword>
<organism evidence="2 3">
    <name type="scientific">Chitinophaga caseinilytica</name>
    <dbReference type="NCBI Taxonomy" id="2267521"/>
    <lineage>
        <taxon>Bacteria</taxon>
        <taxon>Pseudomonadati</taxon>
        <taxon>Bacteroidota</taxon>
        <taxon>Chitinophagia</taxon>
        <taxon>Chitinophagales</taxon>
        <taxon>Chitinophagaceae</taxon>
        <taxon>Chitinophaga</taxon>
    </lineage>
</organism>
<dbReference type="EMBL" id="CP150096">
    <property type="protein sequence ID" value="WZN48568.1"/>
    <property type="molecule type" value="Genomic_DNA"/>
</dbReference>
<feature type="signal peptide" evidence="1">
    <location>
        <begin position="1"/>
        <end position="23"/>
    </location>
</feature>
<accession>A0ABZ2Z8N0</accession>
<reference evidence="2 3" key="1">
    <citation type="submission" date="2024-03" db="EMBL/GenBank/DDBJ databases">
        <title>Chitinophaga caseinilytica sp. nov., a casein hydrolysing bacterium isolated from forest soil.</title>
        <authorList>
            <person name="Lee D.S."/>
            <person name="Han D.M."/>
            <person name="Baek J.H."/>
            <person name="Choi D.G."/>
            <person name="Jeon J.H."/>
            <person name="Jeon C.O."/>
        </authorList>
    </citation>
    <scope>NUCLEOTIDE SEQUENCE [LARGE SCALE GENOMIC DNA]</scope>
    <source>
        <strain evidence="2 3">KACC 19118</strain>
    </source>
</reference>
<dbReference type="PROSITE" id="PS51257">
    <property type="entry name" value="PROKAR_LIPOPROTEIN"/>
    <property type="match status" value="1"/>
</dbReference>
<evidence type="ECO:0000313" key="2">
    <source>
        <dbReference type="EMBL" id="WZN48568.1"/>
    </source>
</evidence>
<dbReference type="RefSeq" id="WP_341843158.1">
    <property type="nucleotide sequence ID" value="NZ_CP149792.1"/>
</dbReference>
<sequence>MKFRILAMAGLVFLFSCTKNDNAVQETPTKDTKRYPVHLSLKEFIHKLEPLPGNGARKLQGGSAAKDSLLASKLWGLRIVIHASSNPVAVVSTQLQYATDPDFGELTDSLPVGNYLVKIAAIADSGMLTTHEVVPPTVYDGEGYAREILKWPELFFNSQEFTVSATGTNEVNMSLNRASSALEVNILDAPAVHPDSIVTVSTHVLATYFSFVTGKGEEMAATPSLVFPRGTGGAFSGLLVKIPNGNETVVFIKYRDRVTGNWMTKTIYNVPVQPNVKTILTGRLYPLPEVPPSKYNNGFHIELNEAWGTPVQSEF</sequence>
<proteinExistence type="predicted"/>
<dbReference type="Proteomes" id="UP001449657">
    <property type="component" value="Chromosome"/>
</dbReference>
<gene>
    <name evidence="2" type="ORF">WJU22_10325</name>
</gene>
<evidence type="ECO:0000313" key="3">
    <source>
        <dbReference type="Proteomes" id="UP001449657"/>
    </source>
</evidence>
<evidence type="ECO:0000256" key="1">
    <source>
        <dbReference type="SAM" id="SignalP"/>
    </source>
</evidence>
<keyword evidence="3" id="KW-1185">Reference proteome</keyword>
<protein>
    <recommendedName>
        <fullName evidence="4">Fimbrillin-A associated anchor protein Mfa1/Mfa2</fullName>
    </recommendedName>
</protein>
<name>A0ABZ2Z8N0_9BACT</name>
<feature type="chain" id="PRO_5045703181" description="Fimbrillin-A associated anchor protein Mfa1/Mfa2" evidence="1">
    <location>
        <begin position="24"/>
        <end position="315"/>
    </location>
</feature>